<evidence type="ECO:0000256" key="7">
    <source>
        <dbReference type="ARBA" id="ARBA00061614"/>
    </source>
</evidence>
<dbReference type="FunFam" id="3.30.70.1450:FF:000009">
    <property type="entry name" value="SLC13 family permease"/>
    <property type="match status" value="1"/>
</dbReference>
<keyword evidence="2" id="KW-0813">Transport</keyword>
<feature type="transmembrane region" description="Helical" evidence="9">
    <location>
        <begin position="359"/>
        <end position="381"/>
    </location>
</feature>
<comment type="subcellular location">
    <subcellularLocation>
        <location evidence="1">Membrane</location>
        <topology evidence="1">Multi-pass membrane protein</topology>
    </subcellularLocation>
</comment>
<dbReference type="GO" id="GO:0005886">
    <property type="term" value="C:plasma membrane"/>
    <property type="evidence" value="ECO:0007669"/>
    <property type="project" value="TreeGrafter"/>
</dbReference>
<dbReference type="GO" id="GO:0006813">
    <property type="term" value="P:potassium ion transport"/>
    <property type="evidence" value="ECO:0007669"/>
    <property type="project" value="InterPro"/>
</dbReference>
<dbReference type="Pfam" id="PF03600">
    <property type="entry name" value="CitMHS"/>
    <property type="match status" value="1"/>
</dbReference>
<dbReference type="EMBL" id="NBIV01000259">
    <property type="protein sequence ID" value="PXF40826.1"/>
    <property type="molecule type" value="Genomic_DNA"/>
</dbReference>
<feature type="transmembrane region" description="Helical" evidence="9">
    <location>
        <begin position="758"/>
        <end position="779"/>
    </location>
</feature>
<dbReference type="AlphaFoldDB" id="A0A2V3IFF9"/>
<dbReference type="InterPro" id="IPR004680">
    <property type="entry name" value="Cit_transptr-like_dom"/>
</dbReference>
<dbReference type="OrthoDB" id="4600at2759"/>
<dbReference type="InterPro" id="IPR036721">
    <property type="entry name" value="RCK_C_sf"/>
</dbReference>
<comment type="similarity">
    <text evidence="7">Belongs to the divalent anion:Na+ symporter (DASS) superfamily. Na+/sulfate symporter (TC 2.A.47.4) family.</text>
</comment>
<evidence type="ECO:0000256" key="9">
    <source>
        <dbReference type="SAM" id="Phobius"/>
    </source>
</evidence>
<feature type="transmembrane region" description="Helical" evidence="9">
    <location>
        <begin position="719"/>
        <end position="738"/>
    </location>
</feature>
<sequence length="781" mass="83861">MAHRRSGSAAATTTVNPPNEPDYAPRSNRSRNASPASTRLSSRHRSPVSRARSSDNIDFQVIAIPDQPDADALPDRSLTERQFLERALQTDALPNPPTPPPLPNPRSSTSVDNPHYYGTPTKYNPKFSELRNDFGLPKALGKYTVRFLKLNWGILLFMLVISIGLAMLGIFAFDPLPWRAWAAFAILVITLSLLITNALPTAVSMLLGLTLMLVLDIVSPSRGIEGFSNTGVMSVAILFIVAEGIQRTSVLLPIFRIVLGKPKYIWEAQLRIMLPIAFISAFLNNTPVVAMLIPVVQSWSRRADFPISKLLMPLNNAAILGGTLTLLGTSTNLVVNGLAIESAILGTVDGTVDGVGKGLPIFGITPIGAIMLVAGIVYIVFFSRCLLRDRGQTGVDSIIRNPREYTVALLVQQRSPIVGDTVQEAGLRHLQGLYLVEVTRADGTLIPAVAPETKIEAGDTLLFAGVVETVTELYHIPGLVPATGQSQKMKIERHHRRLVELVIASSSMLVGKTAKESKFRSRFSAAIIAVHRQGEHVKEKIADIKLRAGDTLLVETGSEFTLRFGKDSNFALVSEVSGSQPPREDRLHMLIAAAIAITMVALATAEVVHLMSAAAGASFLLIATGCLSLPNAGRAVDMSVILTIAASFGISNGMEDTGAAEQLANFIVDIFKPIGNLGLLFGIYVGTALLSSVITNNAAVTLMFPVISNVLKSSKDINSYAALYTLMIGASSSFSTPIGYQTNLMVHGPGGYTFMDWVVFGVPLQLILGVIGVLTINAFHS</sequence>
<dbReference type="Pfam" id="PF02080">
    <property type="entry name" value="TrkA_C"/>
    <property type="match status" value="2"/>
</dbReference>
<feature type="transmembrane region" description="Helical" evidence="9">
    <location>
        <begin position="272"/>
        <end position="296"/>
    </location>
</feature>
<organism evidence="11 12">
    <name type="scientific">Gracilariopsis chorda</name>
    <dbReference type="NCBI Taxonomy" id="448386"/>
    <lineage>
        <taxon>Eukaryota</taxon>
        <taxon>Rhodophyta</taxon>
        <taxon>Florideophyceae</taxon>
        <taxon>Rhodymeniophycidae</taxon>
        <taxon>Gracilariales</taxon>
        <taxon>Gracilariaceae</taxon>
        <taxon>Gracilariopsis</taxon>
    </lineage>
</organism>
<evidence type="ECO:0000259" key="10">
    <source>
        <dbReference type="PROSITE" id="PS51202"/>
    </source>
</evidence>
<keyword evidence="6 9" id="KW-0472">Membrane</keyword>
<evidence type="ECO:0000256" key="4">
    <source>
        <dbReference type="ARBA" id="ARBA00022737"/>
    </source>
</evidence>
<dbReference type="InterPro" id="IPR051679">
    <property type="entry name" value="DASS-Related_Transporters"/>
</dbReference>
<feature type="transmembrane region" description="Helical" evidence="9">
    <location>
        <begin position="185"/>
        <end position="215"/>
    </location>
</feature>
<evidence type="ECO:0000313" key="12">
    <source>
        <dbReference type="Proteomes" id="UP000247409"/>
    </source>
</evidence>
<evidence type="ECO:0000256" key="3">
    <source>
        <dbReference type="ARBA" id="ARBA00022692"/>
    </source>
</evidence>
<protein>
    <submittedName>
        <fullName evidence="11">Putative sulfur deprivation response regulator</fullName>
    </submittedName>
</protein>
<dbReference type="SUPFAM" id="SSF116726">
    <property type="entry name" value="TrkA C-terminal domain-like"/>
    <property type="match status" value="2"/>
</dbReference>
<dbReference type="PANTHER" id="PTHR43652">
    <property type="entry name" value="BASIC AMINO ACID ANTIPORTER YFCC-RELATED"/>
    <property type="match status" value="1"/>
</dbReference>
<keyword evidence="12" id="KW-1185">Reference proteome</keyword>
<dbReference type="InterPro" id="IPR006037">
    <property type="entry name" value="RCK_C"/>
</dbReference>
<dbReference type="PANTHER" id="PTHR43652:SF2">
    <property type="entry name" value="BASIC AMINO ACID ANTIPORTER YFCC-RELATED"/>
    <property type="match status" value="1"/>
</dbReference>
<evidence type="ECO:0000256" key="1">
    <source>
        <dbReference type="ARBA" id="ARBA00004141"/>
    </source>
</evidence>
<evidence type="ECO:0000256" key="5">
    <source>
        <dbReference type="ARBA" id="ARBA00022989"/>
    </source>
</evidence>
<dbReference type="PROSITE" id="PS51202">
    <property type="entry name" value="RCK_C"/>
    <property type="match status" value="2"/>
</dbReference>
<keyword evidence="3 9" id="KW-0812">Transmembrane</keyword>
<evidence type="ECO:0000256" key="8">
    <source>
        <dbReference type="SAM" id="MobiDB-lite"/>
    </source>
</evidence>
<feature type="transmembrane region" description="Helical" evidence="9">
    <location>
        <begin position="152"/>
        <end position="173"/>
    </location>
</feature>
<name>A0A2V3IFF9_9FLOR</name>
<dbReference type="Proteomes" id="UP000247409">
    <property type="component" value="Unassembled WGS sequence"/>
</dbReference>
<feature type="region of interest" description="Disordered" evidence="8">
    <location>
        <begin position="88"/>
        <end position="115"/>
    </location>
</feature>
<dbReference type="GO" id="GO:0015116">
    <property type="term" value="F:sulfate transmembrane transporter activity"/>
    <property type="evidence" value="ECO:0007669"/>
    <property type="project" value="UniProtKB-ARBA"/>
</dbReference>
<keyword evidence="4" id="KW-0677">Repeat</keyword>
<dbReference type="InterPro" id="IPR031312">
    <property type="entry name" value="Na/sul_symport_CS"/>
</dbReference>
<reference evidence="11 12" key="1">
    <citation type="journal article" date="2018" name="Mol. Biol. Evol.">
        <title>Analysis of the draft genome of the red seaweed Gracilariopsis chorda provides insights into genome size evolution in Rhodophyta.</title>
        <authorList>
            <person name="Lee J."/>
            <person name="Yang E.C."/>
            <person name="Graf L."/>
            <person name="Yang J.H."/>
            <person name="Qiu H."/>
            <person name="Zel Zion U."/>
            <person name="Chan C.X."/>
            <person name="Stephens T.G."/>
            <person name="Weber A.P.M."/>
            <person name="Boo G.H."/>
            <person name="Boo S.M."/>
            <person name="Kim K.M."/>
            <person name="Shin Y."/>
            <person name="Jung M."/>
            <person name="Lee S.J."/>
            <person name="Yim H.S."/>
            <person name="Lee J.H."/>
            <person name="Bhattacharya D."/>
            <person name="Yoon H.S."/>
        </authorList>
    </citation>
    <scope>NUCLEOTIDE SEQUENCE [LARGE SCALE GENOMIC DNA]</scope>
    <source>
        <strain evidence="11 12">SKKU-2015</strain>
        <tissue evidence="11">Whole body</tissue>
    </source>
</reference>
<feature type="domain" description="RCK C-terminal" evidence="10">
    <location>
        <begin position="393"/>
        <end position="479"/>
    </location>
</feature>
<feature type="region of interest" description="Disordered" evidence="8">
    <location>
        <begin position="1"/>
        <end position="54"/>
    </location>
</feature>
<feature type="transmembrane region" description="Helical" evidence="9">
    <location>
        <begin position="674"/>
        <end position="707"/>
    </location>
</feature>
<dbReference type="GO" id="GO:0008324">
    <property type="term" value="F:monoatomic cation transmembrane transporter activity"/>
    <property type="evidence" value="ECO:0007669"/>
    <property type="project" value="InterPro"/>
</dbReference>
<accession>A0A2V3IFF9</accession>
<evidence type="ECO:0000256" key="6">
    <source>
        <dbReference type="ARBA" id="ARBA00023136"/>
    </source>
</evidence>
<feature type="transmembrane region" description="Helical" evidence="9">
    <location>
        <begin position="317"/>
        <end position="339"/>
    </location>
</feature>
<evidence type="ECO:0000256" key="2">
    <source>
        <dbReference type="ARBA" id="ARBA00022448"/>
    </source>
</evidence>
<proteinExistence type="inferred from homology"/>
<dbReference type="PROSITE" id="PS01271">
    <property type="entry name" value="NA_SULFATE"/>
    <property type="match status" value="1"/>
</dbReference>
<feature type="domain" description="RCK C-terminal" evidence="10">
    <location>
        <begin position="486"/>
        <end position="570"/>
    </location>
</feature>
<feature type="compositionally biased region" description="Low complexity" evidence="8">
    <location>
        <begin position="24"/>
        <end position="37"/>
    </location>
</feature>
<keyword evidence="5 9" id="KW-1133">Transmembrane helix</keyword>
<gene>
    <name evidence="11" type="ORF">BWQ96_09484</name>
</gene>
<dbReference type="STRING" id="448386.A0A2V3IFF9"/>
<feature type="compositionally biased region" description="Pro residues" evidence="8">
    <location>
        <begin position="94"/>
        <end position="104"/>
    </location>
</feature>
<dbReference type="Gene3D" id="3.30.70.1450">
    <property type="entry name" value="Regulator of K+ conductance, C-terminal domain"/>
    <property type="match status" value="2"/>
</dbReference>
<evidence type="ECO:0000313" key="11">
    <source>
        <dbReference type="EMBL" id="PXF40826.1"/>
    </source>
</evidence>
<comment type="caution">
    <text evidence="11">The sequence shown here is derived from an EMBL/GenBank/DDBJ whole genome shotgun (WGS) entry which is preliminary data.</text>
</comment>
<feature type="transmembrane region" description="Helical" evidence="9">
    <location>
        <begin position="587"/>
        <end position="604"/>
    </location>
</feature>